<protein>
    <submittedName>
        <fullName evidence="1">Uncharacterized protein</fullName>
    </submittedName>
</protein>
<dbReference type="EMBL" id="JANBPG010000679">
    <property type="protein sequence ID" value="KAJ1894538.1"/>
    <property type="molecule type" value="Genomic_DNA"/>
</dbReference>
<gene>
    <name evidence="1" type="ORF">LPJ66_005126</name>
</gene>
<name>A0ACC1IG31_9FUNG</name>
<evidence type="ECO:0000313" key="2">
    <source>
        <dbReference type="Proteomes" id="UP001150581"/>
    </source>
</evidence>
<proteinExistence type="predicted"/>
<dbReference type="Proteomes" id="UP001150581">
    <property type="component" value="Unassembled WGS sequence"/>
</dbReference>
<comment type="caution">
    <text evidence="1">The sequence shown here is derived from an EMBL/GenBank/DDBJ whole genome shotgun (WGS) entry which is preliminary data.</text>
</comment>
<reference evidence="1" key="1">
    <citation type="submission" date="2022-07" db="EMBL/GenBank/DDBJ databases">
        <title>Phylogenomic reconstructions and comparative analyses of Kickxellomycotina fungi.</title>
        <authorList>
            <person name="Reynolds N.K."/>
            <person name="Stajich J.E."/>
            <person name="Barry K."/>
            <person name="Grigoriev I.V."/>
            <person name="Crous P."/>
            <person name="Smith M.E."/>
        </authorList>
    </citation>
    <scope>NUCLEOTIDE SEQUENCE</scope>
    <source>
        <strain evidence="1">Benny 63K</strain>
    </source>
</reference>
<sequence>MESAALTCLLEPLERAGGIISDRIHILAPPGGERGVFVRKQESADNFDSSDVATAPLVRIPRSLIITSAVAANSEIVGACCASMERNDTKINESTLIALFIFTEKALGDKSCWKWYLDTLPTSGSGALYFNHEELCALDGTPLRAAAESKQRLLRQQFACLTDPLASWKHAQKIDAPVGFEEFKWANFVVLSRAISLRSFTESGDGYSDAHAGCDRALLPALDMFNHSDRPSAFWSVNQDGSVSVYAPGTPTGPGVVINGEDLTELHFTYGKKPNTEWLYEHGFIPENNEHDAWPYLIEPSGSPQLISIKQMWMSELGLLPRVMFADPATTGGGSDGQGSGCYISREAIVALCLAAISDTSDACASAVGTVTLDFPYFTINGELLIDDDDTLLLVPGLRRFALDMCIGRLQNAMHTMAEKANQLSSISASAIKGYLLAECRLLHQVVVALDRLR</sequence>
<evidence type="ECO:0000313" key="1">
    <source>
        <dbReference type="EMBL" id="KAJ1894538.1"/>
    </source>
</evidence>
<organism evidence="1 2">
    <name type="scientific">Kickxella alabastrina</name>
    <dbReference type="NCBI Taxonomy" id="61397"/>
    <lineage>
        <taxon>Eukaryota</taxon>
        <taxon>Fungi</taxon>
        <taxon>Fungi incertae sedis</taxon>
        <taxon>Zoopagomycota</taxon>
        <taxon>Kickxellomycotina</taxon>
        <taxon>Kickxellomycetes</taxon>
        <taxon>Kickxellales</taxon>
        <taxon>Kickxellaceae</taxon>
        <taxon>Kickxella</taxon>
    </lineage>
</organism>
<keyword evidence="2" id="KW-1185">Reference proteome</keyword>
<accession>A0ACC1IG31</accession>